<dbReference type="Pfam" id="PF03636">
    <property type="entry name" value="Glyco_hydro_65N"/>
    <property type="match status" value="1"/>
</dbReference>
<dbReference type="Gene3D" id="2.60.420.10">
    <property type="entry name" value="Maltose phosphorylase, domain 3"/>
    <property type="match status" value="1"/>
</dbReference>
<dbReference type="RefSeq" id="WP_272101959.1">
    <property type="nucleotide sequence ID" value="NZ_JAQNDK010000005.1"/>
</dbReference>
<dbReference type="GO" id="GO:0016787">
    <property type="term" value="F:hydrolase activity"/>
    <property type="evidence" value="ECO:0007669"/>
    <property type="project" value="UniProtKB-KW"/>
</dbReference>
<dbReference type="EMBL" id="JAQNDK010000005">
    <property type="protein sequence ID" value="MDC0683804.1"/>
    <property type="molecule type" value="Genomic_DNA"/>
</dbReference>
<feature type="domain" description="Glycoside hydrolase family 65 central catalytic" evidence="2">
    <location>
        <begin position="528"/>
        <end position="897"/>
    </location>
</feature>
<reference evidence="5 6" key="1">
    <citation type="submission" date="2023-01" db="EMBL/GenBank/DDBJ databases">
        <title>Minimal conservation of predation-associated metabolite biosynthetic gene clusters underscores biosynthetic potential of Myxococcota including descriptions for ten novel species: Archangium lansinium sp. nov., Myxococcus landrumus sp. nov., Nannocystis bai.</title>
        <authorList>
            <person name="Ahearne A."/>
            <person name="Stevens C."/>
            <person name="Dowd S."/>
        </authorList>
    </citation>
    <scope>NUCLEOTIDE SEQUENCE [LARGE SCALE GENOMIC DNA]</scope>
    <source>
        <strain evidence="5 6">WIWO2</strain>
    </source>
</reference>
<feature type="domain" description="Glycoside hydrolase family 65 C-terminal" evidence="3">
    <location>
        <begin position="927"/>
        <end position="977"/>
    </location>
</feature>
<dbReference type="InterPro" id="IPR005196">
    <property type="entry name" value="Glyco_hydro_65_N"/>
</dbReference>
<sequence>MSSLLVEDSATGQAVLARGGSGNPAIANAPAASIKLPAELHHRFRFIAIDAGLLGEAVDGAAALLDALLAMGVRVALFTDEAMPHLARRLARGVRAENRRRLFLGALEGAELHGFDRRGAAVALAARAERDGRSAVAALLAQVIAPLRIEPHDRLAISPDPRESRESRDGAAAGEARGLRGAPELAGAVHATAGAQRLHEILALQRDLEGELGSLAAPRDAAWIIEEPGFDIAREHEIESLLAIANGYLGSRASLPEGSSVSRPATFIAGAFEPSADVSRVPELVIAPDWGRLSVAIEGESFSAEASGVLHHRRALDMRRGVLLRECLRRGEGGHLTHLHTLHAASLANRHVLMEALSIAPLNFTGTIRVDAILSGDVKSASGAAHWAGFAADARAKSLLLVGHTHGGLVTAMTSHLRELPEQAPESSPRLEALEGARCERTTGARSIAERCDVGVRVAERRRLFRTTTLHTSRDTPTPREAGEALQDELSSRAMADVLGEHTRAWAERWRHADVEIDGAPRIERALRFALYHLIGAANPDDPRCSIGARGLSGEAYRGHVFWDTETFLVPFYTHCYPEAARALLLYRHRTLAGARRKAKALGYEGALYAWESADTGDETTPALVVTPFGEVVGVLSGEQEHHISADIAYAVHAYVRATGDLDFQRCEGAEILIETARFWASRAELGQDGHAHIRRVIGPDEYHETVDDNAFTNWMARHNLRVAAALVQRNVARADLLARLDLRPDEPGHWCDVADRLLLGIDPQTGLIEQFAGYFGLAPFSIADYAVRSAPVDVLLGRERTQACQVVKQADVVQLIALLWSAVPASARRDNFLYYEPRTAHGSSLSPSAHALVAARLDLHAHAERYFEQTADIDLGNTMGNAAGGVHIAAMGGLWQAVAFGVAGVTRVPRSALSEALPHAPPCPDEDEAIGIEPHLLPGWRHLKIPIAWRGRALEIHVEDGAVEVALEGSAPLPICLLDAGAPACAVLAEPGRRYATRLGGRVTPWEEVTPC</sequence>
<evidence type="ECO:0000256" key="1">
    <source>
        <dbReference type="SAM" id="MobiDB-lite"/>
    </source>
</evidence>
<feature type="region of interest" description="Disordered" evidence="1">
    <location>
        <begin position="155"/>
        <end position="177"/>
    </location>
</feature>
<organism evidence="5 6">
    <name type="scientific">Sorangium atrum</name>
    <dbReference type="NCBI Taxonomy" id="2995308"/>
    <lineage>
        <taxon>Bacteria</taxon>
        <taxon>Pseudomonadati</taxon>
        <taxon>Myxococcota</taxon>
        <taxon>Polyangia</taxon>
        <taxon>Polyangiales</taxon>
        <taxon>Polyangiaceae</taxon>
        <taxon>Sorangium</taxon>
    </lineage>
</organism>
<dbReference type="Pfam" id="PF03632">
    <property type="entry name" value="Glyco_hydro_65m"/>
    <property type="match status" value="1"/>
</dbReference>
<dbReference type="PANTHER" id="PTHR11051:SF8">
    <property type="entry name" value="PROTEIN-GLUCOSYLGALACTOSYLHYDROXYLYSINE GLUCOSIDASE"/>
    <property type="match status" value="1"/>
</dbReference>
<dbReference type="InterPro" id="IPR012341">
    <property type="entry name" value="6hp_glycosidase-like_sf"/>
</dbReference>
<dbReference type="InterPro" id="IPR005195">
    <property type="entry name" value="Glyco_hydro_65_M"/>
</dbReference>
<dbReference type="SUPFAM" id="SSF48208">
    <property type="entry name" value="Six-hairpin glycosidases"/>
    <property type="match status" value="1"/>
</dbReference>
<keyword evidence="6" id="KW-1185">Reference proteome</keyword>
<dbReference type="Proteomes" id="UP001217485">
    <property type="component" value="Unassembled WGS sequence"/>
</dbReference>
<dbReference type="InterPro" id="IPR011013">
    <property type="entry name" value="Gal_mutarotase_sf_dom"/>
</dbReference>
<keyword evidence="5" id="KW-0378">Hydrolase</keyword>
<name>A0ABT5CDF2_9BACT</name>
<comment type="caution">
    <text evidence="5">The sequence shown here is derived from an EMBL/GenBank/DDBJ whole genome shotgun (WGS) entry which is preliminary data.</text>
</comment>
<dbReference type="SUPFAM" id="SSF74650">
    <property type="entry name" value="Galactose mutarotase-like"/>
    <property type="match status" value="1"/>
</dbReference>
<gene>
    <name evidence="5" type="ORF">POL72_39120</name>
</gene>
<evidence type="ECO:0000259" key="3">
    <source>
        <dbReference type="Pfam" id="PF03633"/>
    </source>
</evidence>
<dbReference type="Gene3D" id="2.70.98.40">
    <property type="entry name" value="Glycoside hydrolase, family 65, N-terminal domain"/>
    <property type="match status" value="1"/>
</dbReference>
<dbReference type="InterPro" id="IPR005194">
    <property type="entry name" value="Glyco_hydro_65_C"/>
</dbReference>
<evidence type="ECO:0000313" key="6">
    <source>
        <dbReference type="Proteomes" id="UP001217485"/>
    </source>
</evidence>
<evidence type="ECO:0000259" key="2">
    <source>
        <dbReference type="Pfam" id="PF03632"/>
    </source>
</evidence>
<proteinExistence type="predicted"/>
<evidence type="ECO:0000259" key="4">
    <source>
        <dbReference type="Pfam" id="PF03636"/>
    </source>
</evidence>
<dbReference type="InterPro" id="IPR008928">
    <property type="entry name" value="6-hairpin_glycosidase_sf"/>
</dbReference>
<protein>
    <submittedName>
        <fullName evidence="5">Glycosyl hydrolase family 65 protein</fullName>
    </submittedName>
</protein>
<dbReference type="Pfam" id="PF03633">
    <property type="entry name" value="Glyco_hydro_65C"/>
    <property type="match status" value="1"/>
</dbReference>
<dbReference type="InterPro" id="IPR037018">
    <property type="entry name" value="GH65_N"/>
</dbReference>
<accession>A0ABT5CDF2</accession>
<feature type="domain" description="Glycoside hydrolase family 65 N-terminal" evidence="4">
    <location>
        <begin position="227"/>
        <end position="474"/>
    </location>
</feature>
<evidence type="ECO:0000313" key="5">
    <source>
        <dbReference type="EMBL" id="MDC0683804.1"/>
    </source>
</evidence>
<dbReference type="Gene3D" id="1.50.10.10">
    <property type="match status" value="1"/>
</dbReference>
<dbReference type="PANTHER" id="PTHR11051">
    <property type="entry name" value="GLYCOSYL HYDROLASE-RELATED"/>
    <property type="match status" value="1"/>
</dbReference>
<feature type="compositionally biased region" description="Basic and acidic residues" evidence="1">
    <location>
        <begin position="155"/>
        <end position="169"/>
    </location>
</feature>